<dbReference type="Gene3D" id="3.30.730.10">
    <property type="entry name" value="AP2/ERF domain"/>
    <property type="match status" value="1"/>
</dbReference>
<evidence type="ECO:0000256" key="5">
    <source>
        <dbReference type="ARBA" id="ARBA00023163"/>
    </source>
</evidence>
<evidence type="ECO:0000256" key="2">
    <source>
        <dbReference type="ARBA" id="ARBA00022745"/>
    </source>
</evidence>
<comment type="caution">
    <text evidence="9">The sequence shown here is derived from an EMBL/GenBank/DDBJ whole genome shotgun (WGS) entry which is preliminary data.</text>
</comment>
<organism evidence="9 10">
    <name type="scientific">Saponaria officinalis</name>
    <name type="common">Common soapwort</name>
    <name type="synonym">Lychnis saponaria</name>
    <dbReference type="NCBI Taxonomy" id="3572"/>
    <lineage>
        <taxon>Eukaryota</taxon>
        <taxon>Viridiplantae</taxon>
        <taxon>Streptophyta</taxon>
        <taxon>Embryophyta</taxon>
        <taxon>Tracheophyta</taxon>
        <taxon>Spermatophyta</taxon>
        <taxon>Magnoliopsida</taxon>
        <taxon>eudicotyledons</taxon>
        <taxon>Gunneridae</taxon>
        <taxon>Pentapetalae</taxon>
        <taxon>Caryophyllales</taxon>
        <taxon>Caryophyllaceae</taxon>
        <taxon>Caryophylleae</taxon>
        <taxon>Saponaria</taxon>
    </lineage>
</organism>
<dbReference type="InterPro" id="IPR001471">
    <property type="entry name" value="AP2/ERF_dom"/>
</dbReference>
<dbReference type="SMART" id="SM00380">
    <property type="entry name" value="AP2"/>
    <property type="match status" value="1"/>
</dbReference>
<dbReference type="PROSITE" id="PS51032">
    <property type="entry name" value="AP2_ERF"/>
    <property type="match status" value="1"/>
</dbReference>
<dbReference type="PANTHER" id="PTHR31677:SF49">
    <property type="entry name" value="ETHYLENE-RESPONSIVE TRANSCRIPTION FACTOR ERF086"/>
    <property type="match status" value="1"/>
</dbReference>
<sequence length="302" mass="33657">MSNTKPLDNNTTLSNIIAPHMLFPLLQRNPSISNPNERRGRRKQAEPGRFLGVRRRPWGRYAAEIRDPTTKERHWLGTFDTAHEAALAYDRAALSMKGTQARTNFIYSDTSPFFPLLSPFDPPSLSPHSSQFFTFSTTNNISNNNNNNNNVIDSPVMAQPENDTCSNNFSFPSDDNSGYLDCIVPENCLRPPPTITKDNPIVINDHDVVNRTLISTGNASDYHSEVIHEGGLSWEISDINDYIKVSSAVINNPLMVEDGCMGALYPTFEFSPSSYLSMSPTYGANNCSTSSDMIHLGYHPLF</sequence>
<keyword evidence="10" id="KW-1185">Reference proteome</keyword>
<evidence type="ECO:0000256" key="7">
    <source>
        <dbReference type="SAM" id="MobiDB-lite"/>
    </source>
</evidence>
<feature type="domain" description="AP2/ERF" evidence="8">
    <location>
        <begin position="49"/>
        <end position="106"/>
    </location>
</feature>
<reference evidence="9" key="1">
    <citation type="submission" date="2024-03" db="EMBL/GenBank/DDBJ databases">
        <title>WGS assembly of Saponaria officinalis var. Norfolk2.</title>
        <authorList>
            <person name="Jenkins J."/>
            <person name="Shu S."/>
            <person name="Grimwood J."/>
            <person name="Barry K."/>
            <person name="Goodstein D."/>
            <person name="Schmutz J."/>
            <person name="Leebens-Mack J."/>
            <person name="Osbourn A."/>
        </authorList>
    </citation>
    <scope>NUCLEOTIDE SEQUENCE [LARGE SCALE GENOMIC DNA]</scope>
    <source>
        <strain evidence="9">JIC</strain>
    </source>
</reference>
<dbReference type="AlphaFoldDB" id="A0AAW1H3T4"/>
<dbReference type="GO" id="GO:0009873">
    <property type="term" value="P:ethylene-activated signaling pathway"/>
    <property type="evidence" value="ECO:0007669"/>
    <property type="project" value="UniProtKB-KW"/>
</dbReference>
<evidence type="ECO:0000313" key="10">
    <source>
        <dbReference type="Proteomes" id="UP001443914"/>
    </source>
</evidence>
<keyword evidence="6" id="KW-0539">Nucleus</keyword>
<keyword evidence="4" id="KW-0238">DNA-binding</keyword>
<proteinExistence type="predicted"/>
<gene>
    <name evidence="9" type="ORF">RND81_12G059900</name>
</gene>
<keyword evidence="5" id="KW-0804">Transcription</keyword>
<keyword evidence="2" id="KW-0936">Ethylene signaling pathway</keyword>
<dbReference type="InterPro" id="IPR036955">
    <property type="entry name" value="AP2/ERF_dom_sf"/>
</dbReference>
<keyword evidence="3" id="KW-0805">Transcription regulation</keyword>
<dbReference type="CDD" id="cd00018">
    <property type="entry name" value="AP2"/>
    <property type="match status" value="1"/>
</dbReference>
<evidence type="ECO:0000256" key="3">
    <source>
        <dbReference type="ARBA" id="ARBA00023015"/>
    </source>
</evidence>
<dbReference type="GO" id="GO:0005634">
    <property type="term" value="C:nucleus"/>
    <property type="evidence" value="ECO:0007669"/>
    <property type="project" value="UniProtKB-SubCell"/>
</dbReference>
<evidence type="ECO:0000256" key="6">
    <source>
        <dbReference type="ARBA" id="ARBA00023242"/>
    </source>
</evidence>
<dbReference type="Pfam" id="PF00847">
    <property type="entry name" value="AP2"/>
    <property type="match status" value="1"/>
</dbReference>
<name>A0AAW1H3T4_SAPOF</name>
<dbReference type="Proteomes" id="UP001443914">
    <property type="component" value="Unassembled WGS sequence"/>
</dbReference>
<evidence type="ECO:0000256" key="4">
    <source>
        <dbReference type="ARBA" id="ARBA00023125"/>
    </source>
</evidence>
<dbReference type="SUPFAM" id="SSF54171">
    <property type="entry name" value="DNA-binding domain"/>
    <property type="match status" value="1"/>
</dbReference>
<comment type="subcellular location">
    <subcellularLocation>
        <location evidence="1">Nucleus</location>
    </subcellularLocation>
</comment>
<evidence type="ECO:0000259" key="8">
    <source>
        <dbReference type="PROSITE" id="PS51032"/>
    </source>
</evidence>
<feature type="region of interest" description="Disordered" evidence="7">
    <location>
        <begin position="27"/>
        <end position="48"/>
    </location>
</feature>
<evidence type="ECO:0000256" key="1">
    <source>
        <dbReference type="ARBA" id="ARBA00004123"/>
    </source>
</evidence>
<evidence type="ECO:0000313" key="9">
    <source>
        <dbReference type="EMBL" id="KAK9671867.1"/>
    </source>
</evidence>
<dbReference type="InterPro" id="IPR016177">
    <property type="entry name" value="DNA-bd_dom_sf"/>
</dbReference>
<dbReference type="GO" id="GO:0003677">
    <property type="term" value="F:DNA binding"/>
    <property type="evidence" value="ECO:0007669"/>
    <property type="project" value="UniProtKB-KW"/>
</dbReference>
<dbReference type="GO" id="GO:0003700">
    <property type="term" value="F:DNA-binding transcription factor activity"/>
    <property type="evidence" value="ECO:0007669"/>
    <property type="project" value="InterPro"/>
</dbReference>
<dbReference type="EMBL" id="JBDFQZ010000012">
    <property type="protein sequence ID" value="KAK9671867.1"/>
    <property type="molecule type" value="Genomic_DNA"/>
</dbReference>
<dbReference type="PRINTS" id="PR00367">
    <property type="entry name" value="ETHRSPELEMNT"/>
</dbReference>
<accession>A0AAW1H3T4</accession>
<dbReference type="PANTHER" id="PTHR31677">
    <property type="entry name" value="AP2 DOMAIN CLASS TRANSCRIPTION FACTOR"/>
    <property type="match status" value="1"/>
</dbReference>
<dbReference type="FunFam" id="3.30.730.10:FF:000001">
    <property type="entry name" value="Ethylene-responsive transcription factor 2"/>
    <property type="match status" value="1"/>
</dbReference>
<protein>
    <recommendedName>
        <fullName evidence="8">AP2/ERF domain-containing protein</fullName>
    </recommendedName>
</protein>